<dbReference type="GO" id="GO:0006915">
    <property type="term" value="P:apoptotic process"/>
    <property type="evidence" value="ECO:0007669"/>
    <property type="project" value="UniProtKB-UniRule"/>
</dbReference>
<evidence type="ECO:0000256" key="1">
    <source>
        <dbReference type="ARBA" id="ARBA00022703"/>
    </source>
</evidence>
<dbReference type="AlphaFoldDB" id="A0A1J1HME3"/>
<dbReference type="CDD" id="cd01615">
    <property type="entry name" value="CIDE_N"/>
    <property type="match status" value="1"/>
</dbReference>
<dbReference type="Pfam" id="PF02017">
    <property type="entry name" value="CIDE-N"/>
    <property type="match status" value="1"/>
</dbReference>
<evidence type="ECO:0000256" key="2">
    <source>
        <dbReference type="PROSITE-ProRule" id="PRU00447"/>
    </source>
</evidence>
<feature type="compositionally biased region" description="Low complexity" evidence="3">
    <location>
        <begin position="199"/>
        <end position="219"/>
    </location>
</feature>
<dbReference type="PROSITE" id="PS51135">
    <property type="entry name" value="CIDE_N"/>
    <property type="match status" value="1"/>
</dbReference>
<gene>
    <name evidence="5" type="ORF">CLUMA_CG002973</name>
</gene>
<feature type="domain" description="CIDE-N" evidence="4">
    <location>
        <begin position="9"/>
        <end position="85"/>
    </location>
</feature>
<sequence length="219" mass="24676">MDKHEDESKKRPYKIKDITRQIKKAVVAGNLRELQKKSMEKFGKASLPRIHLDSDGTEIDDEDYFQTLEPNTELIAVFIGEQWVDPTQYLTITTHNSDDEGIESGDVEKVHLKKLISLLKTNLCNVSILSEPDLELLSNLDPNSVADVITKDYVEQLKEASGRVLDEKREAFDTLELLKLIGKHQGIGKQNSTEHRPFSPSSSTTSLSTMSSFSSNNQQ</sequence>
<keyword evidence="6" id="KW-1185">Reference proteome</keyword>
<dbReference type="SUPFAM" id="SSF54277">
    <property type="entry name" value="CAD &amp; PB1 domains"/>
    <property type="match status" value="1"/>
</dbReference>
<dbReference type="GO" id="GO:0042981">
    <property type="term" value="P:regulation of apoptotic process"/>
    <property type="evidence" value="ECO:0007669"/>
    <property type="project" value="TreeGrafter"/>
</dbReference>
<accession>A0A1J1HME3</accession>
<organism evidence="5 6">
    <name type="scientific">Clunio marinus</name>
    <dbReference type="NCBI Taxonomy" id="568069"/>
    <lineage>
        <taxon>Eukaryota</taxon>
        <taxon>Metazoa</taxon>
        <taxon>Ecdysozoa</taxon>
        <taxon>Arthropoda</taxon>
        <taxon>Hexapoda</taxon>
        <taxon>Insecta</taxon>
        <taxon>Pterygota</taxon>
        <taxon>Neoptera</taxon>
        <taxon>Endopterygota</taxon>
        <taxon>Diptera</taxon>
        <taxon>Nematocera</taxon>
        <taxon>Chironomoidea</taxon>
        <taxon>Chironomidae</taxon>
        <taxon>Clunio</taxon>
    </lineage>
</organism>
<evidence type="ECO:0000259" key="4">
    <source>
        <dbReference type="PROSITE" id="PS51135"/>
    </source>
</evidence>
<evidence type="ECO:0000313" key="6">
    <source>
        <dbReference type="Proteomes" id="UP000183832"/>
    </source>
</evidence>
<keyword evidence="1 2" id="KW-0053">Apoptosis</keyword>
<dbReference type="EMBL" id="CVRI01000011">
    <property type="protein sequence ID" value="CRK89213.1"/>
    <property type="molecule type" value="Genomic_DNA"/>
</dbReference>
<dbReference type="STRING" id="568069.A0A1J1HME3"/>
<protein>
    <submittedName>
        <fullName evidence="5">CLUMA_CG002973, isoform B</fullName>
    </submittedName>
</protein>
<evidence type="ECO:0000313" key="5">
    <source>
        <dbReference type="EMBL" id="CRK89213.1"/>
    </source>
</evidence>
<dbReference type="PANTHER" id="PTHR12306:SF15">
    <property type="entry name" value="DNAATION FACTOR-RELATED PROTEIN 1, ISOFORM B-RELATED"/>
    <property type="match status" value="1"/>
</dbReference>
<proteinExistence type="predicted"/>
<feature type="region of interest" description="Disordered" evidence="3">
    <location>
        <begin position="186"/>
        <end position="219"/>
    </location>
</feature>
<reference evidence="5 6" key="1">
    <citation type="submission" date="2015-04" db="EMBL/GenBank/DDBJ databases">
        <authorList>
            <person name="Syromyatnikov M.Y."/>
            <person name="Popov V.N."/>
        </authorList>
    </citation>
    <scope>NUCLEOTIDE SEQUENCE [LARGE SCALE GENOMIC DNA]</scope>
</reference>
<dbReference type="PANTHER" id="PTHR12306">
    <property type="entry name" value="CELL DEATH ACTIVATOR CIDE"/>
    <property type="match status" value="1"/>
</dbReference>
<dbReference type="Gene3D" id="3.10.20.10">
    <property type="match status" value="1"/>
</dbReference>
<evidence type="ECO:0000256" key="3">
    <source>
        <dbReference type="SAM" id="MobiDB-lite"/>
    </source>
</evidence>
<dbReference type="SMART" id="SM00266">
    <property type="entry name" value="CAD"/>
    <property type="match status" value="1"/>
</dbReference>
<dbReference type="InterPro" id="IPR003508">
    <property type="entry name" value="CIDE-N_dom"/>
</dbReference>
<dbReference type="Proteomes" id="UP000183832">
    <property type="component" value="Unassembled WGS sequence"/>
</dbReference>
<name>A0A1J1HME3_9DIPT</name>
<dbReference type="OrthoDB" id="6475906at2759"/>